<dbReference type="RefSeq" id="WP_184854926.1">
    <property type="nucleotide sequence ID" value="NZ_JACHLK010000001.1"/>
</dbReference>
<keyword evidence="2" id="KW-1185">Reference proteome</keyword>
<evidence type="ECO:0000313" key="2">
    <source>
        <dbReference type="Proteomes" id="UP000575083"/>
    </source>
</evidence>
<dbReference type="Proteomes" id="UP000575083">
    <property type="component" value="Unassembled WGS sequence"/>
</dbReference>
<evidence type="ECO:0000313" key="1">
    <source>
        <dbReference type="EMBL" id="MBB6557468.1"/>
    </source>
</evidence>
<organism evidence="1 2">
    <name type="scientific">Acidovorax soli</name>
    <dbReference type="NCBI Taxonomy" id="592050"/>
    <lineage>
        <taxon>Bacteria</taxon>
        <taxon>Pseudomonadati</taxon>
        <taxon>Pseudomonadota</taxon>
        <taxon>Betaproteobacteria</taxon>
        <taxon>Burkholderiales</taxon>
        <taxon>Comamonadaceae</taxon>
        <taxon>Acidovorax</taxon>
    </lineage>
</organism>
<proteinExistence type="predicted"/>
<protein>
    <submittedName>
        <fullName evidence="1">Uncharacterized protein</fullName>
    </submittedName>
</protein>
<accession>A0A7X0P8V4</accession>
<dbReference type="EMBL" id="JACHLK010000001">
    <property type="protein sequence ID" value="MBB6557468.1"/>
    <property type="molecule type" value="Genomic_DNA"/>
</dbReference>
<gene>
    <name evidence="1" type="ORF">HNP48_000132</name>
</gene>
<reference evidence="1 2" key="1">
    <citation type="submission" date="2020-08" db="EMBL/GenBank/DDBJ databases">
        <title>Functional genomics of gut bacteria from endangered species of beetles.</title>
        <authorList>
            <person name="Carlos-Shanley C."/>
        </authorList>
    </citation>
    <scope>NUCLEOTIDE SEQUENCE [LARGE SCALE GENOMIC DNA]</scope>
    <source>
        <strain evidence="1 2">S00198</strain>
    </source>
</reference>
<name>A0A7X0P8V4_9BURK</name>
<sequence>MLRPIFGNDRPAPDVQLQPHVELHHWRIVQRGNGTLHIAAQLASGSFRVTTMLIAIDLQRALIRTESGRCYHLCAPPEEDEFLRGVMGACAARELFFVDSDFSDLIWKAILTGNWSQNSVLLPPFQ</sequence>
<comment type="caution">
    <text evidence="1">The sequence shown here is derived from an EMBL/GenBank/DDBJ whole genome shotgun (WGS) entry which is preliminary data.</text>
</comment>
<dbReference type="AlphaFoldDB" id="A0A7X0P8V4"/>